<organism evidence="1 2">
    <name type="scientific">Terriglobus saanensis (strain ATCC BAA-1853 / DSM 23119 / SP1PR4)</name>
    <dbReference type="NCBI Taxonomy" id="401053"/>
    <lineage>
        <taxon>Bacteria</taxon>
        <taxon>Pseudomonadati</taxon>
        <taxon>Acidobacteriota</taxon>
        <taxon>Terriglobia</taxon>
        <taxon>Terriglobales</taxon>
        <taxon>Acidobacteriaceae</taxon>
        <taxon>Terriglobus</taxon>
    </lineage>
</organism>
<dbReference type="STRING" id="401053.AciPR4_3872"/>
<sequence length="223" mass="25595">MTWFRVISSLGAFGWTQVLSASALAVSIGNLYYSVFRKGTLMIKFGEVLQLQMFDDSRIRITPEVAIYNPGSKTAVIKQMEFEVLRIADDRREPLIWTENVTTIFVEEDRRRDTRFESFPSTWFIPGEEAVSKRVAIETLHAFDILPGDYDVIVKVWSMGTSSYKRTVETKLRITKEDAEFIVKNKMGRRVLVMLFQRGKNTNCYLRAPGFRFTAPPPSSPNS</sequence>
<dbReference type="HOGENOM" id="CLU_1239643_0_0_0"/>
<reference evidence="1 2" key="1">
    <citation type="journal article" date="2012" name="Stand. Genomic Sci.">
        <title>Complete genome sequence of Terriglobus saanensis type strain SP1PR4(T), an Acidobacteria from tundra soil.</title>
        <authorList>
            <person name="Rawat S.R."/>
            <person name="Mannisto M.K."/>
            <person name="Starovoytov V."/>
            <person name="Goodwin L."/>
            <person name="Nolan M."/>
            <person name="Hauser L."/>
            <person name="Land M."/>
            <person name="Davenport K.W."/>
            <person name="Woyke T."/>
            <person name="Haggblom M.M."/>
        </authorList>
    </citation>
    <scope>NUCLEOTIDE SEQUENCE</scope>
    <source>
        <strain evidence="2">ATCC BAA-1853 / DSM 23119 / SP1PR4</strain>
    </source>
</reference>
<dbReference type="KEGG" id="tsa:AciPR4_3872"/>
<name>E8V264_TERSS</name>
<dbReference type="AlphaFoldDB" id="E8V264"/>
<proteinExistence type="predicted"/>
<accession>E8V264</accession>
<gene>
    <name evidence="1" type="ordered locus">AciPR4_3872</name>
</gene>
<dbReference type="EMBL" id="CP002467">
    <property type="protein sequence ID" value="ADV84621.1"/>
    <property type="molecule type" value="Genomic_DNA"/>
</dbReference>
<evidence type="ECO:0000313" key="1">
    <source>
        <dbReference type="EMBL" id="ADV84621.1"/>
    </source>
</evidence>
<dbReference type="OrthoDB" id="9847852at2"/>
<dbReference type="Proteomes" id="UP000006844">
    <property type="component" value="Chromosome"/>
</dbReference>
<dbReference type="RefSeq" id="WP_013570351.1">
    <property type="nucleotide sequence ID" value="NC_014963.1"/>
</dbReference>
<protein>
    <submittedName>
        <fullName evidence="1">Uncharacterized protein</fullName>
    </submittedName>
</protein>
<keyword evidence="2" id="KW-1185">Reference proteome</keyword>
<evidence type="ECO:0000313" key="2">
    <source>
        <dbReference type="Proteomes" id="UP000006844"/>
    </source>
</evidence>